<reference evidence="7" key="1">
    <citation type="journal article" date="2019" name="Int. J. Syst. Evol. Microbiol.">
        <title>The Global Catalogue of Microorganisms (GCM) 10K type strain sequencing project: providing services to taxonomists for standard genome sequencing and annotation.</title>
        <authorList>
            <consortium name="The Broad Institute Genomics Platform"/>
            <consortium name="The Broad Institute Genome Sequencing Center for Infectious Disease"/>
            <person name="Wu L."/>
            <person name="Ma J."/>
        </authorList>
    </citation>
    <scope>NUCLEOTIDE SEQUENCE [LARGE SCALE GENOMIC DNA]</scope>
    <source>
        <strain evidence="7">JCM 18053</strain>
    </source>
</reference>
<evidence type="ECO:0000256" key="1">
    <source>
        <dbReference type="ARBA" id="ARBA00004127"/>
    </source>
</evidence>
<comment type="caution">
    <text evidence="6">The sequence shown here is derived from an EMBL/GenBank/DDBJ whole genome shotgun (WGS) entry which is preliminary data.</text>
</comment>
<dbReference type="Proteomes" id="UP001499852">
    <property type="component" value="Unassembled WGS sequence"/>
</dbReference>
<accession>A0ABP9PMG2</accession>
<gene>
    <name evidence="6" type="ORF">GCM10023213_46240</name>
</gene>
<keyword evidence="3" id="KW-1133">Transmembrane helix</keyword>
<evidence type="ECO:0000256" key="4">
    <source>
        <dbReference type="ARBA" id="ARBA00023136"/>
    </source>
</evidence>
<keyword evidence="4" id="KW-0472">Membrane</keyword>
<keyword evidence="2" id="KW-0812">Transmembrane</keyword>
<organism evidence="6 7">
    <name type="scientific">Prosthecobacter algae</name>
    <dbReference type="NCBI Taxonomy" id="1144682"/>
    <lineage>
        <taxon>Bacteria</taxon>
        <taxon>Pseudomonadati</taxon>
        <taxon>Verrucomicrobiota</taxon>
        <taxon>Verrucomicrobiia</taxon>
        <taxon>Verrucomicrobiales</taxon>
        <taxon>Verrucomicrobiaceae</taxon>
        <taxon>Prosthecobacter</taxon>
    </lineage>
</organism>
<dbReference type="InterPro" id="IPR010652">
    <property type="entry name" value="DUF1232"/>
</dbReference>
<protein>
    <recommendedName>
        <fullName evidence="5">DUF1232 domain-containing protein</fullName>
    </recommendedName>
</protein>
<evidence type="ECO:0000256" key="3">
    <source>
        <dbReference type="ARBA" id="ARBA00022989"/>
    </source>
</evidence>
<evidence type="ECO:0000313" key="6">
    <source>
        <dbReference type="EMBL" id="GAA5149071.1"/>
    </source>
</evidence>
<evidence type="ECO:0000313" key="7">
    <source>
        <dbReference type="Proteomes" id="UP001499852"/>
    </source>
</evidence>
<comment type="subcellular location">
    <subcellularLocation>
        <location evidence="1">Endomembrane system</location>
        <topology evidence="1">Multi-pass membrane protein</topology>
    </subcellularLocation>
</comment>
<keyword evidence="7" id="KW-1185">Reference proteome</keyword>
<name>A0ABP9PMG2_9BACT</name>
<evidence type="ECO:0000259" key="5">
    <source>
        <dbReference type="Pfam" id="PF06803"/>
    </source>
</evidence>
<evidence type="ECO:0000256" key="2">
    <source>
        <dbReference type="ARBA" id="ARBA00022692"/>
    </source>
</evidence>
<dbReference type="Pfam" id="PF06803">
    <property type="entry name" value="DUF1232"/>
    <property type="match status" value="1"/>
</dbReference>
<dbReference type="EMBL" id="BAABIA010000013">
    <property type="protein sequence ID" value="GAA5149071.1"/>
    <property type="molecule type" value="Genomic_DNA"/>
</dbReference>
<sequence length="149" mass="16922">MRLQKSRVFVIATVLENRIMIPMPAPDNQHDIDIAKVTQRAKDIEDKLPKLRQWMEQGQVILSMVKDYWAGNYREVPYWAISAGALSLLYVLNPADVIPDMILGVGYLDDATVVAFCLKLIERELVKYKEWQAARKPSPPAKAGKVIDV</sequence>
<feature type="domain" description="DUF1232" evidence="5">
    <location>
        <begin position="85"/>
        <end position="116"/>
    </location>
</feature>
<dbReference type="RefSeq" id="WP_345738794.1">
    <property type="nucleotide sequence ID" value="NZ_BAABIA010000013.1"/>
</dbReference>
<proteinExistence type="predicted"/>